<sequence>MSCNRPDRDRGNPSGLLRLSVEIFWIATSRIFWLPPKTPDSPQSPKLVGGREGERERAVVLYFYLGFPHPKTPLSQVPKLFQRTEPISVNN</sequence>
<dbReference type="AlphaFoldDB" id="A0A5B7D3Y5"/>
<reference evidence="1 2" key="1">
    <citation type="submission" date="2019-05" db="EMBL/GenBank/DDBJ databases">
        <title>Another draft genome of Portunus trituberculatus and its Hox gene families provides insights of decapod evolution.</title>
        <authorList>
            <person name="Jeong J.-H."/>
            <person name="Song I."/>
            <person name="Kim S."/>
            <person name="Choi T."/>
            <person name="Kim D."/>
            <person name="Ryu S."/>
            <person name="Kim W."/>
        </authorList>
    </citation>
    <scope>NUCLEOTIDE SEQUENCE [LARGE SCALE GENOMIC DNA]</scope>
    <source>
        <tissue evidence="1">Muscle</tissue>
    </source>
</reference>
<organism evidence="1 2">
    <name type="scientific">Portunus trituberculatus</name>
    <name type="common">Swimming crab</name>
    <name type="synonym">Neptunus trituberculatus</name>
    <dbReference type="NCBI Taxonomy" id="210409"/>
    <lineage>
        <taxon>Eukaryota</taxon>
        <taxon>Metazoa</taxon>
        <taxon>Ecdysozoa</taxon>
        <taxon>Arthropoda</taxon>
        <taxon>Crustacea</taxon>
        <taxon>Multicrustacea</taxon>
        <taxon>Malacostraca</taxon>
        <taxon>Eumalacostraca</taxon>
        <taxon>Eucarida</taxon>
        <taxon>Decapoda</taxon>
        <taxon>Pleocyemata</taxon>
        <taxon>Brachyura</taxon>
        <taxon>Eubrachyura</taxon>
        <taxon>Portunoidea</taxon>
        <taxon>Portunidae</taxon>
        <taxon>Portuninae</taxon>
        <taxon>Portunus</taxon>
    </lineage>
</organism>
<proteinExistence type="predicted"/>
<evidence type="ECO:0000313" key="2">
    <source>
        <dbReference type="Proteomes" id="UP000324222"/>
    </source>
</evidence>
<evidence type="ECO:0000313" key="1">
    <source>
        <dbReference type="EMBL" id="MPC16359.1"/>
    </source>
</evidence>
<dbReference type="EMBL" id="VSRR010000500">
    <property type="protein sequence ID" value="MPC16359.1"/>
    <property type="molecule type" value="Genomic_DNA"/>
</dbReference>
<gene>
    <name evidence="1" type="ORF">E2C01_009182</name>
</gene>
<comment type="caution">
    <text evidence="1">The sequence shown here is derived from an EMBL/GenBank/DDBJ whole genome shotgun (WGS) entry which is preliminary data.</text>
</comment>
<dbReference type="Proteomes" id="UP000324222">
    <property type="component" value="Unassembled WGS sequence"/>
</dbReference>
<protein>
    <submittedName>
        <fullName evidence="1">Uncharacterized protein</fullName>
    </submittedName>
</protein>
<name>A0A5B7D3Y5_PORTR</name>
<accession>A0A5B7D3Y5</accession>
<keyword evidence="2" id="KW-1185">Reference proteome</keyword>